<dbReference type="Pfam" id="PF06835">
    <property type="entry name" value="LptC"/>
    <property type="match status" value="1"/>
</dbReference>
<dbReference type="EMBL" id="CP102294">
    <property type="protein sequence ID" value="UWN56497.1"/>
    <property type="molecule type" value="Genomic_DNA"/>
</dbReference>
<reference evidence="2" key="1">
    <citation type="journal article" date="2022" name="Cell">
        <title>Design, construction, and in vivo augmentation of a complex gut microbiome.</title>
        <authorList>
            <person name="Cheng A.G."/>
            <person name="Ho P.Y."/>
            <person name="Aranda-Diaz A."/>
            <person name="Jain S."/>
            <person name="Yu F.B."/>
            <person name="Meng X."/>
            <person name="Wang M."/>
            <person name="Iakiviak M."/>
            <person name="Nagashima K."/>
            <person name="Zhao A."/>
            <person name="Murugkar P."/>
            <person name="Patil A."/>
            <person name="Atabakhsh K."/>
            <person name="Weakley A."/>
            <person name="Yan J."/>
            <person name="Brumbaugh A.R."/>
            <person name="Higginbottom S."/>
            <person name="Dimas A."/>
            <person name="Shiver A.L."/>
            <person name="Deutschbauer A."/>
            <person name="Neff N."/>
            <person name="Sonnenburg J.L."/>
            <person name="Huang K.C."/>
            <person name="Fischbach M.A."/>
        </authorList>
    </citation>
    <scope>NUCLEOTIDE SEQUENCE</scope>
    <source>
        <strain evidence="2">AP11</strain>
    </source>
</reference>
<dbReference type="Gene3D" id="2.60.450.10">
    <property type="entry name" value="Lipopolysaccharide (LPS) transport protein A like domain"/>
    <property type="match status" value="1"/>
</dbReference>
<evidence type="ECO:0000313" key="3">
    <source>
        <dbReference type="Proteomes" id="UP001059295"/>
    </source>
</evidence>
<sequence length="265" mass="29762">MQEPTRHTLRRAAALLLGGCAALLVSCDSKTSVANDDGVRNMMTQQSEDLTVILSRNGNLTYRFTTPLLERYEYALEPYTEFRKGIHIETYNDSTHQVESSLTANYAILLEKQQLWEAKGNVRGHNAGGNQLETEQLFWNQKSKLVYSNVDSKITQNTDVVYGDGFESDERFEEFVVRNPKGKVTVETAPNRSDTTEKAPEAAPKPDVPADVPVIREGEGVANPATIRNQRKRRDEPRMLGKPVKLERFDRPGRPEADAAGSRRP</sequence>
<dbReference type="NCBIfam" id="TIGR04409">
    <property type="entry name" value="LptC_YrbK"/>
    <property type="match status" value="1"/>
</dbReference>
<keyword evidence="3" id="KW-1185">Reference proteome</keyword>
<dbReference type="Proteomes" id="UP001059295">
    <property type="component" value="Chromosome"/>
</dbReference>
<evidence type="ECO:0000256" key="1">
    <source>
        <dbReference type="SAM" id="MobiDB-lite"/>
    </source>
</evidence>
<dbReference type="RefSeq" id="WP_019246815.1">
    <property type="nucleotide sequence ID" value="NZ_CAPH01000018.1"/>
</dbReference>
<name>A0ABY5UWX2_9BACT</name>
<dbReference type="InterPro" id="IPR026265">
    <property type="entry name" value="LptC"/>
</dbReference>
<dbReference type="InterPro" id="IPR010664">
    <property type="entry name" value="LipoPS_assembly_LptC-rel"/>
</dbReference>
<gene>
    <name evidence="2" type="primary">lptC</name>
    <name evidence="2" type="ORF">NQ491_07455</name>
</gene>
<feature type="compositionally biased region" description="Basic and acidic residues" evidence="1">
    <location>
        <begin position="233"/>
        <end position="257"/>
    </location>
</feature>
<dbReference type="PROSITE" id="PS51257">
    <property type="entry name" value="PROKAR_LIPOPROTEIN"/>
    <property type="match status" value="1"/>
</dbReference>
<protein>
    <submittedName>
        <fullName evidence="2">LPS export ABC transporter periplasmic protein LptC</fullName>
    </submittedName>
</protein>
<dbReference type="GeneID" id="82891559"/>
<feature type="region of interest" description="Disordered" evidence="1">
    <location>
        <begin position="183"/>
        <end position="265"/>
    </location>
</feature>
<proteinExistence type="predicted"/>
<evidence type="ECO:0000313" key="2">
    <source>
        <dbReference type="EMBL" id="UWN56497.1"/>
    </source>
</evidence>
<accession>A0ABY5UWX2</accession>
<organism evidence="2 3">
    <name type="scientific">Alistipes ihumii AP11</name>
    <dbReference type="NCBI Taxonomy" id="1211813"/>
    <lineage>
        <taxon>Bacteria</taxon>
        <taxon>Pseudomonadati</taxon>
        <taxon>Bacteroidota</taxon>
        <taxon>Bacteroidia</taxon>
        <taxon>Bacteroidales</taxon>
        <taxon>Rikenellaceae</taxon>
        <taxon>Alistipes</taxon>
    </lineage>
</organism>